<gene>
    <name evidence="2" type="ORF">BDY21DRAFT_288869</name>
</gene>
<sequence>MTEYRYHRLSLCQIRLLTLLSVDQSIDEPICVSISPVTLSQRPRYTAISYRWGTPTLAQKIHCCNDVLFVTPNLHSALRQLRAQSLVGEEIVLWLDAVSINQQDDIEKIARVLLMGEIYKAASRVVIWLGPEAYQSDLAMAWARYLADEATDQAVPPDASSRLTPFRFKDYPIDPHVSPKSFFCLLSRPWFRRVWTI</sequence>
<accession>A0A6A6NVY4</accession>
<proteinExistence type="predicted"/>
<evidence type="ECO:0000259" key="1">
    <source>
        <dbReference type="Pfam" id="PF06985"/>
    </source>
</evidence>
<dbReference type="InterPro" id="IPR010730">
    <property type="entry name" value="HET"/>
</dbReference>
<evidence type="ECO:0000313" key="3">
    <source>
        <dbReference type="Proteomes" id="UP000799766"/>
    </source>
</evidence>
<dbReference type="OrthoDB" id="2157530at2759"/>
<dbReference type="Proteomes" id="UP000799766">
    <property type="component" value="Unassembled WGS sequence"/>
</dbReference>
<name>A0A6A6NVY4_9PEZI</name>
<dbReference type="EMBL" id="MU001685">
    <property type="protein sequence ID" value="KAF2455879.1"/>
    <property type="molecule type" value="Genomic_DNA"/>
</dbReference>
<reference evidence="2" key="1">
    <citation type="journal article" date="2020" name="Stud. Mycol.">
        <title>101 Dothideomycetes genomes: a test case for predicting lifestyles and emergence of pathogens.</title>
        <authorList>
            <person name="Haridas S."/>
            <person name="Albert R."/>
            <person name="Binder M."/>
            <person name="Bloem J."/>
            <person name="Labutti K."/>
            <person name="Salamov A."/>
            <person name="Andreopoulos B."/>
            <person name="Baker S."/>
            <person name="Barry K."/>
            <person name="Bills G."/>
            <person name="Bluhm B."/>
            <person name="Cannon C."/>
            <person name="Castanera R."/>
            <person name="Culley D."/>
            <person name="Daum C."/>
            <person name="Ezra D."/>
            <person name="Gonzalez J."/>
            <person name="Henrissat B."/>
            <person name="Kuo A."/>
            <person name="Liang C."/>
            <person name="Lipzen A."/>
            <person name="Lutzoni F."/>
            <person name="Magnuson J."/>
            <person name="Mondo S."/>
            <person name="Nolan M."/>
            <person name="Ohm R."/>
            <person name="Pangilinan J."/>
            <person name="Park H.-J."/>
            <person name="Ramirez L."/>
            <person name="Alfaro M."/>
            <person name="Sun H."/>
            <person name="Tritt A."/>
            <person name="Yoshinaga Y."/>
            <person name="Zwiers L.-H."/>
            <person name="Turgeon B."/>
            <person name="Goodwin S."/>
            <person name="Spatafora J."/>
            <person name="Crous P."/>
            <person name="Grigoriev I."/>
        </authorList>
    </citation>
    <scope>NUCLEOTIDE SEQUENCE</scope>
    <source>
        <strain evidence="2">ATCC 16933</strain>
    </source>
</reference>
<keyword evidence="3" id="KW-1185">Reference proteome</keyword>
<dbReference type="PANTHER" id="PTHR24148:SF73">
    <property type="entry name" value="HET DOMAIN PROTEIN (AFU_ORTHOLOGUE AFUA_8G01020)"/>
    <property type="match status" value="1"/>
</dbReference>
<dbReference type="AlphaFoldDB" id="A0A6A6NVY4"/>
<dbReference type="Pfam" id="PF06985">
    <property type="entry name" value="HET"/>
    <property type="match status" value="1"/>
</dbReference>
<evidence type="ECO:0000313" key="2">
    <source>
        <dbReference type="EMBL" id="KAF2455879.1"/>
    </source>
</evidence>
<feature type="domain" description="Heterokaryon incompatibility" evidence="1">
    <location>
        <begin position="45"/>
        <end position="197"/>
    </location>
</feature>
<organism evidence="2 3">
    <name type="scientific">Lineolata rhizophorae</name>
    <dbReference type="NCBI Taxonomy" id="578093"/>
    <lineage>
        <taxon>Eukaryota</taxon>
        <taxon>Fungi</taxon>
        <taxon>Dikarya</taxon>
        <taxon>Ascomycota</taxon>
        <taxon>Pezizomycotina</taxon>
        <taxon>Dothideomycetes</taxon>
        <taxon>Dothideomycetes incertae sedis</taxon>
        <taxon>Lineolatales</taxon>
        <taxon>Lineolataceae</taxon>
        <taxon>Lineolata</taxon>
    </lineage>
</organism>
<dbReference type="PANTHER" id="PTHR24148">
    <property type="entry name" value="ANKYRIN REPEAT DOMAIN-CONTAINING PROTEIN 39 HOMOLOG-RELATED"/>
    <property type="match status" value="1"/>
</dbReference>
<dbReference type="InterPro" id="IPR052895">
    <property type="entry name" value="HetReg/Transcr_Mod"/>
</dbReference>
<protein>
    <submittedName>
        <fullName evidence="2">Heterokaryon incompatibility protein-domain-containing protein</fullName>
    </submittedName>
</protein>